<dbReference type="SUPFAM" id="SSF82199">
    <property type="entry name" value="SET domain"/>
    <property type="match status" value="1"/>
</dbReference>
<organism evidence="2">
    <name type="scientific">Phytophthora nicotianae</name>
    <name type="common">Potato buckeye rot agent</name>
    <name type="synonym">Phytophthora parasitica</name>
    <dbReference type="NCBI Taxonomy" id="4792"/>
    <lineage>
        <taxon>Eukaryota</taxon>
        <taxon>Sar</taxon>
        <taxon>Stramenopiles</taxon>
        <taxon>Oomycota</taxon>
        <taxon>Peronosporomycetes</taxon>
        <taxon>Peronosporales</taxon>
        <taxon>Peronosporaceae</taxon>
        <taxon>Phytophthora</taxon>
    </lineage>
</organism>
<accession>W2FZ13</accession>
<sequence length="98" mass="10958">TNSGFTLLYNTKSIKNNYLYVDAQRCGSITSLVSHSCEPNAAFVEQQTRSRVRMFVKMIKGVQPGAPITVHYGSERWFKCDCDRCSKEPSGIEESSDG</sequence>
<dbReference type="Pfam" id="PF00856">
    <property type="entry name" value="SET"/>
    <property type="match status" value="1"/>
</dbReference>
<dbReference type="VEuPathDB" id="FungiDB:PPTG_19665"/>
<feature type="non-terminal residue" evidence="2">
    <location>
        <position position="98"/>
    </location>
</feature>
<feature type="domain" description="SET" evidence="1">
    <location>
        <begin position="1"/>
        <end position="73"/>
    </location>
</feature>
<reference evidence="2" key="1">
    <citation type="submission" date="2013-11" db="EMBL/GenBank/DDBJ databases">
        <title>The Genome Sequence of Phytophthora parasitica CJ02B3.</title>
        <authorList>
            <consortium name="The Broad Institute Genomics Platform"/>
            <person name="Russ C."/>
            <person name="Tyler B."/>
            <person name="Panabieres F."/>
            <person name="Shan W."/>
            <person name="Tripathy S."/>
            <person name="Grunwald N."/>
            <person name="Machado M."/>
            <person name="Johnson C.S."/>
            <person name="Arredondo F."/>
            <person name="Hong C."/>
            <person name="Coffey M."/>
            <person name="Young S.K."/>
            <person name="Zeng Q."/>
            <person name="Gargeya S."/>
            <person name="Fitzgerald M."/>
            <person name="Abouelleil A."/>
            <person name="Alvarado L."/>
            <person name="Chapman S.B."/>
            <person name="Gainer-Dewar J."/>
            <person name="Goldberg J."/>
            <person name="Griggs A."/>
            <person name="Gujja S."/>
            <person name="Hansen M."/>
            <person name="Howarth C."/>
            <person name="Imamovic A."/>
            <person name="Ireland A."/>
            <person name="Larimer J."/>
            <person name="McCowan C."/>
            <person name="Murphy C."/>
            <person name="Pearson M."/>
            <person name="Poon T.W."/>
            <person name="Priest M."/>
            <person name="Roberts A."/>
            <person name="Saif S."/>
            <person name="Shea T."/>
            <person name="Sykes S."/>
            <person name="Wortman J."/>
            <person name="Nusbaum C."/>
            <person name="Birren B."/>
        </authorList>
    </citation>
    <scope>NUCLEOTIDE SEQUENCE [LARGE SCALE GENOMIC DNA]</scope>
    <source>
        <strain evidence="2">CJ02B3</strain>
    </source>
</reference>
<dbReference type="EMBL" id="KI688896">
    <property type="protein sequence ID" value="ETK75295.1"/>
    <property type="molecule type" value="Genomic_DNA"/>
</dbReference>
<gene>
    <name evidence="2" type="ORF">L915_18080</name>
</gene>
<dbReference type="PROSITE" id="PS50280">
    <property type="entry name" value="SET"/>
    <property type="match status" value="1"/>
</dbReference>
<feature type="non-terminal residue" evidence="2">
    <location>
        <position position="1"/>
    </location>
</feature>
<evidence type="ECO:0000313" key="2">
    <source>
        <dbReference type="EMBL" id="ETK75295.1"/>
    </source>
</evidence>
<name>W2FZ13_PHYNI</name>
<evidence type="ECO:0000259" key="1">
    <source>
        <dbReference type="PROSITE" id="PS50280"/>
    </source>
</evidence>
<dbReference type="Gene3D" id="2.170.270.10">
    <property type="entry name" value="SET domain"/>
    <property type="match status" value="1"/>
</dbReference>
<proteinExistence type="predicted"/>
<dbReference type="AlphaFoldDB" id="W2FZ13"/>
<dbReference type="InterPro" id="IPR046341">
    <property type="entry name" value="SET_dom_sf"/>
</dbReference>
<dbReference type="InterPro" id="IPR001214">
    <property type="entry name" value="SET_dom"/>
</dbReference>
<protein>
    <recommendedName>
        <fullName evidence="1">SET domain-containing protein</fullName>
    </recommendedName>
</protein>
<dbReference type="Proteomes" id="UP000053236">
    <property type="component" value="Unassembled WGS sequence"/>
</dbReference>